<dbReference type="Proteomes" id="UP000829992">
    <property type="component" value="Chromosome"/>
</dbReference>
<dbReference type="SUPFAM" id="SSF55874">
    <property type="entry name" value="ATPase domain of HSP90 chaperone/DNA topoisomerase II/histidine kinase"/>
    <property type="match status" value="1"/>
</dbReference>
<evidence type="ECO:0000313" key="4">
    <source>
        <dbReference type="Proteomes" id="UP000829992"/>
    </source>
</evidence>
<gene>
    <name evidence="3" type="ORF">M4V62_14450</name>
</gene>
<dbReference type="InterPro" id="IPR003594">
    <property type="entry name" value="HATPase_dom"/>
</dbReference>
<dbReference type="InterPro" id="IPR036890">
    <property type="entry name" value="HATPase_C_sf"/>
</dbReference>
<dbReference type="Gene3D" id="3.30.565.10">
    <property type="entry name" value="Histidine kinase-like ATPase, C-terminal domain"/>
    <property type="match status" value="1"/>
</dbReference>
<accession>A0ABY4PT86</accession>
<evidence type="ECO:0000313" key="3">
    <source>
        <dbReference type="EMBL" id="UQT56196.1"/>
    </source>
</evidence>
<dbReference type="PANTHER" id="PTHR35526">
    <property type="entry name" value="ANTI-SIGMA-F FACTOR RSBW-RELATED"/>
    <property type="match status" value="1"/>
</dbReference>
<keyword evidence="1" id="KW-0418">Kinase</keyword>
<evidence type="ECO:0000256" key="1">
    <source>
        <dbReference type="ARBA" id="ARBA00022527"/>
    </source>
</evidence>
<keyword evidence="3" id="KW-0067">ATP-binding</keyword>
<dbReference type="GO" id="GO:0005524">
    <property type="term" value="F:ATP binding"/>
    <property type="evidence" value="ECO:0007669"/>
    <property type="project" value="UniProtKB-KW"/>
</dbReference>
<dbReference type="EMBL" id="CP097289">
    <property type="protein sequence ID" value="UQT56196.1"/>
    <property type="molecule type" value="Genomic_DNA"/>
</dbReference>
<organism evidence="3 4">
    <name type="scientific">Streptomyces durmitorensis</name>
    <dbReference type="NCBI Taxonomy" id="319947"/>
    <lineage>
        <taxon>Bacteria</taxon>
        <taxon>Bacillati</taxon>
        <taxon>Actinomycetota</taxon>
        <taxon>Actinomycetes</taxon>
        <taxon>Kitasatosporales</taxon>
        <taxon>Streptomycetaceae</taxon>
        <taxon>Streptomyces</taxon>
    </lineage>
</organism>
<name>A0ABY4PT86_9ACTN</name>
<keyword evidence="3" id="KW-0547">Nucleotide-binding</keyword>
<reference evidence="3 4" key="1">
    <citation type="submission" date="2022-05" db="EMBL/GenBank/DDBJ databases">
        <authorList>
            <person name="Zhou X."/>
            <person name="Li K."/>
            <person name="Man Y."/>
        </authorList>
    </citation>
    <scope>NUCLEOTIDE SEQUENCE [LARGE SCALE GENOMIC DNA]</scope>
    <source>
        <strain evidence="3 4">MS405</strain>
    </source>
</reference>
<dbReference type="PANTHER" id="PTHR35526:SF3">
    <property type="entry name" value="ANTI-SIGMA-F FACTOR RSBW"/>
    <property type="match status" value="1"/>
</dbReference>
<proteinExistence type="predicted"/>
<keyword evidence="4" id="KW-1185">Reference proteome</keyword>
<evidence type="ECO:0000259" key="2">
    <source>
        <dbReference type="Pfam" id="PF13581"/>
    </source>
</evidence>
<dbReference type="CDD" id="cd16936">
    <property type="entry name" value="HATPase_RsbW-like"/>
    <property type="match status" value="1"/>
</dbReference>
<keyword evidence="1" id="KW-0808">Transferase</keyword>
<feature type="domain" description="Histidine kinase/HSP90-like ATPase" evidence="2">
    <location>
        <begin position="22"/>
        <end position="138"/>
    </location>
</feature>
<dbReference type="InterPro" id="IPR050267">
    <property type="entry name" value="Anti-sigma-factor_SerPK"/>
</dbReference>
<protein>
    <submittedName>
        <fullName evidence="3">ATP-binding protein</fullName>
    </submittedName>
</protein>
<keyword evidence="1" id="KW-0723">Serine/threonine-protein kinase</keyword>
<sequence length="144" mass="15719">MSNTEATPTLPTHHWSMDYPMTPASARLARLQTRRRLTAWQWGGDIDDAVLVVSELTANAARHGRAAGRHLWLRLALVEDGQLIVDVSDPIAAFPGFGQVGPVSDADECGRGLAVVREVALELEWFLRPDKGKVVRARLAALDG</sequence>
<dbReference type="RefSeq" id="WP_249587663.1">
    <property type="nucleotide sequence ID" value="NZ_BAAAQL010000029.1"/>
</dbReference>
<dbReference type="Pfam" id="PF13581">
    <property type="entry name" value="HATPase_c_2"/>
    <property type="match status" value="1"/>
</dbReference>